<evidence type="ECO:0000256" key="5">
    <source>
        <dbReference type="SAM" id="MobiDB-lite"/>
    </source>
</evidence>
<name>A0A177WR19_BATDL</name>
<keyword evidence="2 3" id="KW-0342">GTP-binding</keyword>
<protein>
    <recommendedName>
        <fullName evidence="6">Septin-type G domain-containing protein</fullName>
    </recommendedName>
</protein>
<comment type="similarity">
    <text evidence="3">Belongs to the TRAFAC class TrmE-Era-EngA-EngB-Septin-like GTPase superfamily. Septin GTPase family.</text>
</comment>
<evidence type="ECO:0000256" key="3">
    <source>
        <dbReference type="RuleBase" id="RU004560"/>
    </source>
</evidence>
<dbReference type="InterPro" id="IPR027417">
    <property type="entry name" value="P-loop_NTPase"/>
</dbReference>
<dbReference type="GO" id="GO:0005525">
    <property type="term" value="F:GTP binding"/>
    <property type="evidence" value="ECO:0007669"/>
    <property type="project" value="UniProtKB-KW"/>
</dbReference>
<dbReference type="InterPro" id="IPR030379">
    <property type="entry name" value="G_SEPTIN_dom"/>
</dbReference>
<dbReference type="PROSITE" id="PS51719">
    <property type="entry name" value="G_SEPTIN"/>
    <property type="match status" value="1"/>
</dbReference>
<keyword evidence="1 3" id="KW-0547">Nucleotide-binding</keyword>
<keyword evidence="4" id="KW-0175">Coiled coil</keyword>
<feature type="domain" description="Septin-type G" evidence="6">
    <location>
        <begin position="129"/>
        <end position="401"/>
    </location>
</feature>
<dbReference type="eggNOG" id="KOG2655">
    <property type="taxonomic scope" value="Eukaryota"/>
</dbReference>
<dbReference type="SUPFAM" id="SSF52540">
    <property type="entry name" value="P-loop containing nucleoside triphosphate hydrolases"/>
    <property type="match status" value="1"/>
</dbReference>
<feature type="coiled-coil region" evidence="4">
    <location>
        <begin position="454"/>
        <end position="481"/>
    </location>
</feature>
<dbReference type="Proteomes" id="UP000077115">
    <property type="component" value="Unassembled WGS sequence"/>
</dbReference>
<evidence type="ECO:0000313" key="7">
    <source>
        <dbReference type="EMBL" id="OAJ42095.1"/>
    </source>
</evidence>
<dbReference type="OrthoDB" id="416553at2759"/>
<dbReference type="Gene3D" id="3.40.50.300">
    <property type="entry name" value="P-loop containing nucleotide triphosphate hydrolases"/>
    <property type="match status" value="1"/>
</dbReference>
<evidence type="ECO:0000313" key="8">
    <source>
        <dbReference type="Proteomes" id="UP000077115"/>
    </source>
</evidence>
<dbReference type="EMBL" id="DS022307">
    <property type="protein sequence ID" value="OAJ42095.1"/>
    <property type="molecule type" value="Genomic_DNA"/>
</dbReference>
<dbReference type="STRING" id="403673.A0A177WR19"/>
<proteinExistence type="inferred from homology"/>
<feature type="compositionally biased region" description="Basic and acidic residues" evidence="5">
    <location>
        <begin position="16"/>
        <end position="30"/>
    </location>
</feature>
<accession>A0A177WR19</accession>
<dbReference type="GO" id="GO:0032156">
    <property type="term" value="C:septin cytoskeleton"/>
    <property type="evidence" value="ECO:0007669"/>
    <property type="project" value="UniProtKB-ARBA"/>
</dbReference>
<dbReference type="GO" id="GO:0005938">
    <property type="term" value="C:cell cortex"/>
    <property type="evidence" value="ECO:0007669"/>
    <property type="project" value="UniProtKB-ARBA"/>
</dbReference>
<evidence type="ECO:0000259" key="6">
    <source>
        <dbReference type="PROSITE" id="PS51719"/>
    </source>
</evidence>
<dbReference type="FunFam" id="3.40.50.300:FF:004401">
    <property type="entry name" value="Uncharacterized protein"/>
    <property type="match status" value="1"/>
</dbReference>
<dbReference type="VEuPathDB" id="FungiDB:BDEG_25597"/>
<sequence length="487" mass="56516">MSKTRELKAHYLLLEEEGKSRRNKQRRDSPRNPPHRKTWNELNSSSEPDKRFLSLYQTLVLLTSYSHSCSRSHLVSFRFELPCNFHSFTPRVVLGFLLYFLHQMPTSVVPSLIGIANLANQRHKIVSRKGTNFTLMVVGESGLGKTTFVNTLFSTILKEQRPLHERHSHQLDRTISIDVVRADVEEKGFNVRLTVVDTPGFGDYMNNQDCWVPIIDFLDDQHHNYMKSESSGARKGIADVRVHACLYFVQPSGHTLKPLDIEVMKHLGSRVNLIPVVAKADTLTPKDLALFKERIRDCLRIHNINYYRPIVDEDDDEAAFATQSIISAMPFSVIASEKEVMVNGLSVRGREYLWGIAEVENENHCDFKKLRNLLIRTHMHDLITSTEEDHYESFRSTKLTTMGRSDDDPVAHAKKTLAIKMKEDEEALRKRFTEQVRMEESRFRQWEQKLISERDRLNKDLEEHHKLVKDLEHEYEEAQIKARSGPR</sequence>
<dbReference type="Pfam" id="PF00735">
    <property type="entry name" value="Septin"/>
    <property type="match status" value="1"/>
</dbReference>
<dbReference type="InterPro" id="IPR016491">
    <property type="entry name" value="Septin"/>
</dbReference>
<evidence type="ECO:0000256" key="1">
    <source>
        <dbReference type="ARBA" id="ARBA00022741"/>
    </source>
</evidence>
<feature type="region of interest" description="Disordered" evidence="5">
    <location>
        <begin position="14"/>
        <end position="46"/>
    </location>
</feature>
<dbReference type="CDD" id="cd01850">
    <property type="entry name" value="CDC_Septin"/>
    <property type="match status" value="1"/>
</dbReference>
<evidence type="ECO:0000256" key="2">
    <source>
        <dbReference type="ARBA" id="ARBA00023134"/>
    </source>
</evidence>
<gene>
    <name evidence="7" type="ORF">BDEG_25597</name>
</gene>
<reference evidence="7 8" key="2">
    <citation type="submission" date="2016-05" db="EMBL/GenBank/DDBJ databases">
        <title>Lineage-specific infection strategies underlie the spectrum of fungal disease in amphibians.</title>
        <authorList>
            <person name="Cuomo C.A."/>
            <person name="Farrer R.A."/>
            <person name="James T."/>
            <person name="Longcore J."/>
            <person name="Birren B."/>
        </authorList>
    </citation>
    <scope>NUCLEOTIDE SEQUENCE [LARGE SCALE GENOMIC DNA]</scope>
    <source>
        <strain evidence="7 8">JEL423</strain>
    </source>
</reference>
<reference evidence="7 8" key="1">
    <citation type="submission" date="2006-10" db="EMBL/GenBank/DDBJ databases">
        <title>The Genome Sequence of Batrachochytrium dendrobatidis JEL423.</title>
        <authorList>
            <consortium name="The Broad Institute Genome Sequencing Platform"/>
            <person name="Birren B."/>
            <person name="Lander E."/>
            <person name="Galagan J."/>
            <person name="Cuomo C."/>
            <person name="Devon K."/>
            <person name="Jaffe D."/>
            <person name="Butler J."/>
            <person name="Alvarez P."/>
            <person name="Gnerre S."/>
            <person name="Grabherr M."/>
            <person name="Kleber M."/>
            <person name="Mauceli E."/>
            <person name="Brockman W."/>
            <person name="Young S."/>
            <person name="LaButti K."/>
            <person name="Sykes S."/>
            <person name="DeCaprio D."/>
            <person name="Crawford M."/>
            <person name="Koehrsen M."/>
            <person name="Engels R."/>
            <person name="Montgomery P."/>
            <person name="Pearson M."/>
            <person name="Howarth C."/>
            <person name="Larson L."/>
            <person name="White J."/>
            <person name="O'Leary S."/>
            <person name="Kodira C."/>
            <person name="Zeng Q."/>
            <person name="Yandava C."/>
            <person name="Alvarado L."/>
            <person name="Longcore J."/>
            <person name="James T."/>
        </authorList>
    </citation>
    <scope>NUCLEOTIDE SEQUENCE [LARGE SCALE GENOMIC DNA]</scope>
    <source>
        <strain evidence="7 8">JEL423</strain>
    </source>
</reference>
<organism evidence="7 8">
    <name type="scientific">Batrachochytrium dendrobatidis (strain JEL423)</name>
    <dbReference type="NCBI Taxonomy" id="403673"/>
    <lineage>
        <taxon>Eukaryota</taxon>
        <taxon>Fungi</taxon>
        <taxon>Fungi incertae sedis</taxon>
        <taxon>Chytridiomycota</taxon>
        <taxon>Chytridiomycota incertae sedis</taxon>
        <taxon>Chytridiomycetes</taxon>
        <taxon>Rhizophydiales</taxon>
        <taxon>Rhizophydiales incertae sedis</taxon>
        <taxon>Batrachochytrium</taxon>
    </lineage>
</organism>
<evidence type="ECO:0000256" key="4">
    <source>
        <dbReference type="SAM" id="Coils"/>
    </source>
</evidence>
<dbReference type="PANTHER" id="PTHR18884">
    <property type="entry name" value="SEPTIN"/>
    <property type="match status" value="1"/>
</dbReference>
<dbReference type="AlphaFoldDB" id="A0A177WR19"/>